<accession>A0A0J8DA66</accession>
<evidence type="ECO:0000313" key="1">
    <source>
        <dbReference type="EMBL" id="KMT22940.1"/>
    </source>
</evidence>
<evidence type="ECO:0000313" key="2">
    <source>
        <dbReference type="Proteomes" id="UP000036756"/>
    </source>
</evidence>
<comment type="caution">
    <text evidence="1">The sequence shown here is derived from an EMBL/GenBank/DDBJ whole genome shotgun (WGS) entry which is preliminary data.</text>
</comment>
<name>A0A0J8DA66_CLOCY</name>
<protein>
    <submittedName>
        <fullName evidence="1">Uncharacterized protein</fullName>
    </submittedName>
</protein>
<reference evidence="1 2" key="1">
    <citation type="submission" date="2015-06" db="EMBL/GenBank/DDBJ databases">
        <title>Draft genome sequence of the purine-degrading Clostridium cylindrosporum HC-1 (DSM 605).</title>
        <authorList>
            <person name="Poehlein A."/>
            <person name="Schiel-Bengelsdorf B."/>
            <person name="Bengelsdorf F."/>
            <person name="Daniel R."/>
            <person name="Duerre P."/>
        </authorList>
    </citation>
    <scope>NUCLEOTIDE SEQUENCE [LARGE SCALE GENOMIC DNA]</scope>
    <source>
        <strain evidence="1 2">DSM 605</strain>
    </source>
</reference>
<organism evidence="1 2">
    <name type="scientific">Clostridium cylindrosporum DSM 605</name>
    <dbReference type="NCBI Taxonomy" id="1121307"/>
    <lineage>
        <taxon>Bacteria</taxon>
        <taxon>Bacillati</taxon>
        <taxon>Bacillota</taxon>
        <taxon>Clostridia</taxon>
        <taxon>Eubacteriales</taxon>
        <taxon>Clostridiaceae</taxon>
        <taxon>Clostridium</taxon>
    </lineage>
</organism>
<dbReference type="EMBL" id="LFVU01000004">
    <property type="protein sequence ID" value="KMT22940.1"/>
    <property type="molecule type" value="Genomic_DNA"/>
</dbReference>
<dbReference type="PATRIC" id="fig|1121307.3.peg.2117"/>
<proteinExistence type="predicted"/>
<sequence length="153" mass="17944">MLIFKPDEVATLKKGSHINVEITEEDIRILKRNFCGVYELFKPDSSRCVEYFDDLILFKNRYGSVQRKFALYSLYAQKKDIYTLTENMSLKEVLRWFSQYGTVENVSSVKIDNINIDNYCWTSDIGDNVCYFSVATTPFDFKININKKIKKVV</sequence>
<dbReference type="AlphaFoldDB" id="A0A0J8DA66"/>
<dbReference type="RefSeq" id="WP_152668081.1">
    <property type="nucleotide sequence ID" value="NZ_LFVU01000004.1"/>
</dbReference>
<dbReference type="Proteomes" id="UP000036756">
    <property type="component" value="Unassembled WGS sequence"/>
</dbReference>
<keyword evidence="2" id="KW-1185">Reference proteome</keyword>
<dbReference type="OrthoDB" id="1953694at2"/>
<gene>
    <name evidence="1" type="ORF">CLCY_5c01790</name>
</gene>